<dbReference type="PANTHER" id="PTHR19328:SF13">
    <property type="entry name" value="HIPL1 PROTEIN"/>
    <property type="match status" value="1"/>
</dbReference>
<accession>A0A5J5BLM0</accession>
<feature type="domain" description="Glucose/Sorbosone dehydrogenase" evidence="2">
    <location>
        <begin position="219"/>
        <end position="468"/>
    </location>
</feature>
<evidence type="ECO:0000313" key="4">
    <source>
        <dbReference type="Proteomes" id="UP000325577"/>
    </source>
</evidence>
<reference evidence="3 4" key="1">
    <citation type="submission" date="2019-09" db="EMBL/GenBank/DDBJ databases">
        <title>A chromosome-level genome assembly of the Chinese tupelo Nyssa sinensis.</title>
        <authorList>
            <person name="Yang X."/>
            <person name="Kang M."/>
            <person name="Yang Y."/>
            <person name="Xiong H."/>
            <person name="Wang M."/>
            <person name="Zhang Z."/>
            <person name="Wang Z."/>
            <person name="Wu H."/>
            <person name="Ma T."/>
            <person name="Liu J."/>
            <person name="Xi Z."/>
        </authorList>
    </citation>
    <scope>NUCLEOTIDE SEQUENCE [LARGE SCALE GENOMIC DNA]</scope>
    <source>
        <strain evidence="3">J267</strain>
        <tissue evidence="3">Leaf</tissue>
    </source>
</reference>
<dbReference type="EMBL" id="CM018035">
    <property type="protein sequence ID" value="KAA8542592.1"/>
    <property type="molecule type" value="Genomic_DNA"/>
</dbReference>
<dbReference type="Proteomes" id="UP000325577">
    <property type="component" value="Linkage Group LG12"/>
</dbReference>
<evidence type="ECO:0000313" key="3">
    <source>
        <dbReference type="EMBL" id="KAA8542592.1"/>
    </source>
</evidence>
<dbReference type="Pfam" id="PF07995">
    <property type="entry name" value="GSDH"/>
    <property type="match status" value="1"/>
</dbReference>
<dbReference type="OrthoDB" id="10266706at2759"/>
<organism evidence="3 4">
    <name type="scientific">Nyssa sinensis</name>
    <dbReference type="NCBI Taxonomy" id="561372"/>
    <lineage>
        <taxon>Eukaryota</taxon>
        <taxon>Viridiplantae</taxon>
        <taxon>Streptophyta</taxon>
        <taxon>Embryophyta</taxon>
        <taxon>Tracheophyta</taxon>
        <taxon>Spermatophyta</taxon>
        <taxon>Magnoliopsida</taxon>
        <taxon>eudicotyledons</taxon>
        <taxon>Gunneridae</taxon>
        <taxon>Pentapetalae</taxon>
        <taxon>asterids</taxon>
        <taxon>Cornales</taxon>
        <taxon>Nyssaceae</taxon>
        <taxon>Nyssa</taxon>
    </lineage>
</organism>
<keyword evidence="1" id="KW-0732">Signal</keyword>
<proteinExistence type="predicted"/>
<name>A0A5J5BLM0_9ASTE</name>
<protein>
    <recommendedName>
        <fullName evidence="2">Glucose/Sorbosone dehydrogenase domain-containing protein</fullName>
    </recommendedName>
</protein>
<feature type="signal peptide" evidence="1">
    <location>
        <begin position="1"/>
        <end position="23"/>
    </location>
</feature>
<evidence type="ECO:0000259" key="2">
    <source>
        <dbReference type="Pfam" id="PF07995"/>
    </source>
</evidence>
<dbReference type="SUPFAM" id="SSF50952">
    <property type="entry name" value="Soluble quinoprotein glucose dehydrogenase"/>
    <property type="match status" value="1"/>
</dbReference>
<dbReference type="InterPro" id="IPR012938">
    <property type="entry name" value="Glc/Sorbosone_DH"/>
</dbReference>
<dbReference type="InterPro" id="IPR011041">
    <property type="entry name" value="Quinoprot_gluc/sorb_DH_b-prop"/>
</dbReference>
<gene>
    <name evidence="3" type="ORF">F0562_023744</name>
</gene>
<feature type="chain" id="PRO_5023938233" description="Glucose/Sorbosone dehydrogenase domain-containing protein" evidence="1">
    <location>
        <begin position="24"/>
        <end position="486"/>
    </location>
</feature>
<keyword evidence="4" id="KW-1185">Reference proteome</keyword>
<dbReference type="AlphaFoldDB" id="A0A5J5BLM0"/>
<dbReference type="InterPro" id="IPR011042">
    <property type="entry name" value="6-blade_b-propeller_TolB-like"/>
</dbReference>
<dbReference type="Gene3D" id="2.120.10.30">
    <property type="entry name" value="TolB, C-terminal domain"/>
    <property type="match status" value="1"/>
</dbReference>
<sequence length="486" mass="52903">MGGILINILLYCNLLLLLKPSSSLPLCTDSRAPLIPETPLVFCPYNGTLCCNSIEDLCLQKQYESMNVSDPGCASLLKSVLCARCDQFSWELFRVDSVPQRVPILCNSTMSADLSQSSQARNDFCAKVWDTCQNVSVMNSPFAASLQGQAGVPTTSNFTKLTDFWQSKTDFCIAFGGASLDESVCFDGGPVTLNNTGTPSSPSGMCLEKIGNGSYLDMVAHPDGSSRAFFSNQPGKIWLATIPKEGSGGTLELDESNPFLDLTDEVHFDTEFGMMGIAFHPNFTQNGRFFASFNCDKVKWPGCTGRCSCNSDVNCDPSKLKPDNGAQPCQYQSVISEFTVNGTASQTALSTSAIPSEVRRIFTMGLPFTSHHGGQIIFGPTDGYLYVMMGDGGGTDDPYNFSQNKKSLLGKIMRLDVDHIPSGAEISQLGLWGNYAIPVDNPYIEDKELQPEIWALGLRNPWRCSFDSERPSYFMCADVGQGSSMH</sequence>
<evidence type="ECO:0000256" key="1">
    <source>
        <dbReference type="SAM" id="SignalP"/>
    </source>
</evidence>
<dbReference type="PANTHER" id="PTHR19328">
    <property type="entry name" value="HEDGEHOG-INTERACTING PROTEIN"/>
    <property type="match status" value="1"/>
</dbReference>